<evidence type="ECO:0000259" key="3">
    <source>
        <dbReference type="Pfam" id="PF11611"/>
    </source>
</evidence>
<feature type="compositionally biased region" description="Basic and acidic residues" evidence="2">
    <location>
        <begin position="49"/>
        <end position="61"/>
    </location>
</feature>
<dbReference type="Proteomes" id="UP000292886">
    <property type="component" value="Chromosome"/>
</dbReference>
<name>A0A4P6YS25_9LACO</name>
<dbReference type="InterPro" id="IPR029050">
    <property type="entry name" value="Immunoprotect_excell_Ig-like"/>
</dbReference>
<dbReference type="EMBL" id="CP037940">
    <property type="protein sequence ID" value="QBO35420.1"/>
    <property type="molecule type" value="Genomic_DNA"/>
</dbReference>
<evidence type="ECO:0000313" key="4">
    <source>
        <dbReference type="EMBL" id="QBO35420.1"/>
    </source>
</evidence>
<dbReference type="RefSeq" id="WP_133362500.1">
    <property type="nucleotide sequence ID" value="NZ_CP037940.1"/>
</dbReference>
<dbReference type="Gene3D" id="2.60.40.1240">
    <property type="match status" value="1"/>
</dbReference>
<evidence type="ECO:0000256" key="2">
    <source>
        <dbReference type="SAM" id="MobiDB-lite"/>
    </source>
</evidence>
<evidence type="ECO:0000256" key="1">
    <source>
        <dbReference type="ARBA" id="ARBA00022729"/>
    </source>
</evidence>
<dbReference type="OrthoDB" id="2607704at2"/>
<feature type="region of interest" description="Disordered" evidence="2">
    <location>
        <begin position="28"/>
        <end position="70"/>
    </location>
</feature>
<gene>
    <name evidence="4" type="ORF">EQG49_02535</name>
</gene>
<feature type="domain" description="DUF4352" evidence="3">
    <location>
        <begin position="77"/>
        <end position="193"/>
    </location>
</feature>
<sequence length="207" mass="22186">MSVSKKKVIGYGIAGIVGLGLIGNFANGSSDTSSNKEASPKSEQTTKSAKAEDLDQPEKKKVAPKKKTTATKDGGIKFGKTAKLGDMKLKITSSSLEDSVKVGESGTLDLHPKTGVKYLVLKFNLFNAGDTTQTIPNSDFVAKIGNKEYAPETILSDDFFILYGINPNLSLDGTVVYEVPASTNRSQVTIEYKGTGWLTKPKQFNIV</sequence>
<dbReference type="KEGG" id="wei:EQG49_02535"/>
<keyword evidence="5" id="KW-1185">Reference proteome</keyword>
<feature type="compositionally biased region" description="Polar residues" evidence="2">
    <location>
        <begin position="28"/>
        <end position="48"/>
    </location>
</feature>
<proteinExistence type="predicted"/>
<keyword evidence="1" id="KW-0732">Signal</keyword>
<accession>A0A4P6YS25</accession>
<dbReference type="AlphaFoldDB" id="A0A4P6YS25"/>
<organism evidence="4 5">
    <name type="scientific">Periweissella cryptocerci</name>
    <dbReference type="NCBI Taxonomy" id="2506420"/>
    <lineage>
        <taxon>Bacteria</taxon>
        <taxon>Bacillati</taxon>
        <taxon>Bacillota</taxon>
        <taxon>Bacilli</taxon>
        <taxon>Lactobacillales</taxon>
        <taxon>Lactobacillaceae</taxon>
        <taxon>Periweissella</taxon>
    </lineage>
</organism>
<dbReference type="InterPro" id="IPR029051">
    <property type="entry name" value="DUF4352"/>
</dbReference>
<dbReference type="Pfam" id="PF11611">
    <property type="entry name" value="DUF4352"/>
    <property type="match status" value="1"/>
</dbReference>
<reference evidence="5" key="1">
    <citation type="submission" date="2019-03" db="EMBL/GenBank/DDBJ databases">
        <title>Weissella sp. 26KH-42 Genome sequencing.</title>
        <authorList>
            <person name="Heo J."/>
            <person name="Kim S.-J."/>
            <person name="Kim J.-S."/>
            <person name="Hong S.-B."/>
            <person name="Kwon S.-W."/>
        </authorList>
    </citation>
    <scope>NUCLEOTIDE SEQUENCE [LARGE SCALE GENOMIC DNA]</scope>
    <source>
        <strain evidence="5">26KH-42</strain>
    </source>
</reference>
<evidence type="ECO:0000313" key="5">
    <source>
        <dbReference type="Proteomes" id="UP000292886"/>
    </source>
</evidence>
<protein>
    <submittedName>
        <fullName evidence="4">DUF4352 domain-containing protein</fullName>
    </submittedName>
</protein>